<evidence type="ECO:0000256" key="1">
    <source>
        <dbReference type="ARBA" id="ARBA00006626"/>
    </source>
</evidence>
<dbReference type="STRING" id="2711.A0A067FXE9"/>
<keyword evidence="3" id="KW-0812">Transmembrane</keyword>
<dbReference type="SUPFAM" id="SSF64356">
    <property type="entry name" value="SNARE-like"/>
    <property type="match status" value="1"/>
</dbReference>
<keyword evidence="5" id="KW-1185">Reference proteome</keyword>
<dbReference type="InterPro" id="IPR044760">
    <property type="entry name" value="TRAPPC2L"/>
</dbReference>
<dbReference type="AlphaFoldDB" id="A0A067FXE9"/>
<dbReference type="InterPro" id="IPR011012">
    <property type="entry name" value="Longin-like_dom_sf"/>
</dbReference>
<gene>
    <name evidence="4" type="ORF">CISIN_1g030884mg</name>
</gene>
<dbReference type="EMBL" id="KK784895">
    <property type="protein sequence ID" value="KDO68107.1"/>
    <property type="molecule type" value="Genomic_DNA"/>
</dbReference>
<dbReference type="Pfam" id="PF04628">
    <property type="entry name" value="Sedlin_N"/>
    <property type="match status" value="1"/>
</dbReference>
<dbReference type="CDD" id="cd14854">
    <property type="entry name" value="TRAPPC2L"/>
    <property type="match status" value="1"/>
</dbReference>
<dbReference type="Proteomes" id="UP000027120">
    <property type="component" value="Unassembled WGS sequence"/>
</dbReference>
<keyword evidence="3" id="KW-0472">Membrane</keyword>
<evidence type="ECO:0000313" key="4">
    <source>
        <dbReference type="EMBL" id="KDO68107.1"/>
    </source>
</evidence>
<dbReference type="PANTHER" id="PTHR12403">
    <property type="entry name" value="TRAFFICKING PROTEIN PARTICLE COMPLEX SUBUNIT 2"/>
    <property type="match status" value="1"/>
</dbReference>
<evidence type="ECO:0000256" key="3">
    <source>
        <dbReference type="SAM" id="Phobius"/>
    </source>
</evidence>
<dbReference type="GO" id="GO:0005634">
    <property type="term" value="C:nucleus"/>
    <property type="evidence" value="ECO:0000318"/>
    <property type="project" value="GO_Central"/>
</dbReference>
<evidence type="ECO:0000313" key="5">
    <source>
        <dbReference type="Proteomes" id="UP000027120"/>
    </source>
</evidence>
<evidence type="ECO:0000256" key="2">
    <source>
        <dbReference type="ARBA" id="ARBA00024408"/>
    </source>
</evidence>
<dbReference type="GO" id="GO:0005737">
    <property type="term" value="C:cytoplasm"/>
    <property type="evidence" value="ECO:0000318"/>
    <property type="project" value="GO_Central"/>
</dbReference>
<keyword evidence="3" id="KW-1133">Transmembrane helix</keyword>
<organism evidence="4 5">
    <name type="scientific">Citrus sinensis</name>
    <name type="common">Sweet orange</name>
    <name type="synonym">Citrus aurantium var. sinensis</name>
    <dbReference type="NCBI Taxonomy" id="2711"/>
    <lineage>
        <taxon>Eukaryota</taxon>
        <taxon>Viridiplantae</taxon>
        <taxon>Streptophyta</taxon>
        <taxon>Embryophyta</taxon>
        <taxon>Tracheophyta</taxon>
        <taxon>Spermatophyta</taxon>
        <taxon>Magnoliopsida</taxon>
        <taxon>eudicotyledons</taxon>
        <taxon>Gunneridae</taxon>
        <taxon>Pentapetalae</taxon>
        <taxon>rosids</taxon>
        <taxon>malvids</taxon>
        <taxon>Sapindales</taxon>
        <taxon>Rutaceae</taxon>
        <taxon>Aurantioideae</taxon>
        <taxon>Citrus</taxon>
    </lineage>
</organism>
<accession>A0A067FXE9</accession>
<comment type="similarity">
    <text evidence="1">Belongs to the TRAPP small subunits family. Sedlin subfamily.</text>
</comment>
<dbReference type="InterPro" id="IPR006722">
    <property type="entry name" value="Sedlin"/>
</dbReference>
<dbReference type="SMR" id="A0A067FXE9"/>
<dbReference type="GO" id="GO:0006888">
    <property type="term" value="P:endoplasmic reticulum to Golgi vesicle-mediated transport"/>
    <property type="evidence" value="ECO:0000318"/>
    <property type="project" value="GO_Central"/>
</dbReference>
<sequence length="170" mass="19464">MIACVAVVGHQNNPLYIQSFTEADDALKLHHIVHCSLDVVDERVNNPKKSGPTLNETFLGLLYPTENYKVYGYLTNTKVKFILVTTDLDVRDADVRNEVPCCIYRCRFKPISRAWKKDNIQNICRESKHHSQVIWVEFSWLIAAGVRLNLLNLLTIVFISSVLFSATIRN</sequence>
<protein>
    <recommendedName>
        <fullName evidence="2">Trafficking protein particle complex subunit 2-like protein</fullName>
    </recommendedName>
</protein>
<name>A0A067FXE9_CITSI</name>
<proteinExistence type="inferred from homology"/>
<dbReference type="Gene3D" id="3.30.450.70">
    <property type="match status" value="1"/>
</dbReference>
<feature type="transmembrane region" description="Helical" evidence="3">
    <location>
        <begin position="150"/>
        <end position="168"/>
    </location>
</feature>
<dbReference type="GO" id="GO:0030008">
    <property type="term" value="C:TRAPP complex"/>
    <property type="evidence" value="ECO:0000318"/>
    <property type="project" value="GO_Central"/>
</dbReference>
<reference evidence="4 5" key="1">
    <citation type="submission" date="2014-04" db="EMBL/GenBank/DDBJ databases">
        <authorList>
            <consortium name="International Citrus Genome Consortium"/>
            <person name="Gmitter F."/>
            <person name="Chen C."/>
            <person name="Farmerie W."/>
            <person name="Harkins T."/>
            <person name="Desany B."/>
            <person name="Mohiuddin M."/>
            <person name="Kodira C."/>
            <person name="Borodovsky M."/>
            <person name="Lomsadze A."/>
            <person name="Burns P."/>
            <person name="Jenkins J."/>
            <person name="Prochnik S."/>
            <person name="Shu S."/>
            <person name="Chapman J."/>
            <person name="Pitluck S."/>
            <person name="Schmutz J."/>
            <person name="Rokhsar D."/>
        </authorList>
    </citation>
    <scope>NUCLEOTIDE SEQUENCE</scope>
</reference>